<dbReference type="VEuPathDB" id="FungiDB:ASPSYDRAFT_84029"/>
<accession>A0A1L9TX42</accession>
<name>A0A1L9TX42_9EURO</name>
<protein>
    <recommendedName>
        <fullName evidence="1">F-box domain-containing protein</fullName>
    </recommendedName>
</protein>
<evidence type="ECO:0000259" key="1">
    <source>
        <dbReference type="PROSITE" id="PS50181"/>
    </source>
</evidence>
<reference evidence="3" key="1">
    <citation type="journal article" date="2017" name="Genome Biol.">
        <title>Comparative genomics reveals high biological diversity and specific adaptations in the industrially and medically important fungal genus Aspergillus.</title>
        <authorList>
            <person name="de Vries R.P."/>
            <person name="Riley R."/>
            <person name="Wiebenga A."/>
            <person name="Aguilar-Osorio G."/>
            <person name="Amillis S."/>
            <person name="Uchima C.A."/>
            <person name="Anderluh G."/>
            <person name="Asadollahi M."/>
            <person name="Askin M."/>
            <person name="Barry K."/>
            <person name="Battaglia E."/>
            <person name="Bayram O."/>
            <person name="Benocci T."/>
            <person name="Braus-Stromeyer S.A."/>
            <person name="Caldana C."/>
            <person name="Canovas D."/>
            <person name="Cerqueira G.C."/>
            <person name="Chen F."/>
            <person name="Chen W."/>
            <person name="Choi C."/>
            <person name="Clum A."/>
            <person name="Dos Santos R.A."/>
            <person name="Damasio A.R."/>
            <person name="Diallinas G."/>
            <person name="Emri T."/>
            <person name="Fekete E."/>
            <person name="Flipphi M."/>
            <person name="Freyberg S."/>
            <person name="Gallo A."/>
            <person name="Gournas C."/>
            <person name="Habgood R."/>
            <person name="Hainaut M."/>
            <person name="Harispe M.L."/>
            <person name="Henrissat B."/>
            <person name="Hilden K.S."/>
            <person name="Hope R."/>
            <person name="Hossain A."/>
            <person name="Karabika E."/>
            <person name="Karaffa L."/>
            <person name="Karanyi Z."/>
            <person name="Krasevec N."/>
            <person name="Kuo A."/>
            <person name="Kusch H."/>
            <person name="LaButti K."/>
            <person name="Lagendijk E.L."/>
            <person name="Lapidus A."/>
            <person name="Levasseur A."/>
            <person name="Lindquist E."/>
            <person name="Lipzen A."/>
            <person name="Logrieco A.F."/>
            <person name="MacCabe A."/>
            <person name="Maekelae M.R."/>
            <person name="Malavazi I."/>
            <person name="Melin P."/>
            <person name="Meyer V."/>
            <person name="Mielnichuk N."/>
            <person name="Miskei M."/>
            <person name="Molnar A.P."/>
            <person name="Mule G."/>
            <person name="Ngan C.Y."/>
            <person name="Orejas M."/>
            <person name="Orosz E."/>
            <person name="Ouedraogo J.P."/>
            <person name="Overkamp K.M."/>
            <person name="Park H.-S."/>
            <person name="Perrone G."/>
            <person name="Piumi F."/>
            <person name="Punt P.J."/>
            <person name="Ram A.F."/>
            <person name="Ramon A."/>
            <person name="Rauscher S."/>
            <person name="Record E."/>
            <person name="Riano-Pachon D.M."/>
            <person name="Robert V."/>
            <person name="Roehrig J."/>
            <person name="Ruller R."/>
            <person name="Salamov A."/>
            <person name="Salih N.S."/>
            <person name="Samson R.A."/>
            <person name="Sandor E."/>
            <person name="Sanguinetti M."/>
            <person name="Schuetze T."/>
            <person name="Sepcic K."/>
            <person name="Shelest E."/>
            <person name="Sherlock G."/>
            <person name="Sophianopoulou V."/>
            <person name="Squina F.M."/>
            <person name="Sun H."/>
            <person name="Susca A."/>
            <person name="Todd R.B."/>
            <person name="Tsang A."/>
            <person name="Unkles S.E."/>
            <person name="van de Wiele N."/>
            <person name="van Rossen-Uffink D."/>
            <person name="Oliveira J.V."/>
            <person name="Vesth T.C."/>
            <person name="Visser J."/>
            <person name="Yu J.-H."/>
            <person name="Zhou M."/>
            <person name="Andersen M.R."/>
            <person name="Archer D.B."/>
            <person name="Baker S.E."/>
            <person name="Benoit I."/>
            <person name="Brakhage A.A."/>
            <person name="Braus G.H."/>
            <person name="Fischer R."/>
            <person name="Frisvad J.C."/>
            <person name="Goldman G.H."/>
            <person name="Houbraken J."/>
            <person name="Oakley B."/>
            <person name="Pocsi I."/>
            <person name="Scazzocchio C."/>
            <person name="Seiboth B."/>
            <person name="vanKuyk P.A."/>
            <person name="Wortman J."/>
            <person name="Dyer P.S."/>
            <person name="Grigoriev I.V."/>
        </authorList>
    </citation>
    <scope>NUCLEOTIDE SEQUENCE [LARGE SCALE GENOMIC DNA]</scope>
    <source>
        <strain evidence="3">CBS 593.65</strain>
    </source>
</reference>
<proteinExistence type="predicted"/>
<dbReference type="EMBL" id="KV878582">
    <property type="protein sequence ID" value="OJJ63996.1"/>
    <property type="molecule type" value="Genomic_DNA"/>
</dbReference>
<dbReference type="SUPFAM" id="SSF81383">
    <property type="entry name" value="F-box domain"/>
    <property type="match status" value="1"/>
</dbReference>
<dbReference type="AlphaFoldDB" id="A0A1L9TX42"/>
<dbReference type="Gene3D" id="1.20.1280.50">
    <property type="match status" value="1"/>
</dbReference>
<dbReference type="InterPro" id="IPR001810">
    <property type="entry name" value="F-box_dom"/>
</dbReference>
<dbReference type="OrthoDB" id="2522477at2759"/>
<organism evidence="2 3">
    <name type="scientific">Aspergillus sydowii CBS 593.65</name>
    <dbReference type="NCBI Taxonomy" id="1036612"/>
    <lineage>
        <taxon>Eukaryota</taxon>
        <taxon>Fungi</taxon>
        <taxon>Dikarya</taxon>
        <taxon>Ascomycota</taxon>
        <taxon>Pezizomycotina</taxon>
        <taxon>Eurotiomycetes</taxon>
        <taxon>Eurotiomycetidae</taxon>
        <taxon>Eurotiales</taxon>
        <taxon>Aspergillaceae</taxon>
        <taxon>Aspergillus</taxon>
        <taxon>Aspergillus subgen. Nidulantes</taxon>
    </lineage>
</organism>
<keyword evidence="3" id="KW-1185">Reference proteome</keyword>
<feature type="domain" description="F-box" evidence="1">
    <location>
        <begin position="1"/>
        <end position="47"/>
    </location>
</feature>
<gene>
    <name evidence="2" type="ORF">ASPSYDRAFT_84029</name>
</gene>
<evidence type="ECO:0000313" key="3">
    <source>
        <dbReference type="Proteomes" id="UP000184356"/>
    </source>
</evidence>
<dbReference type="RefSeq" id="XP_040707802.1">
    <property type="nucleotide sequence ID" value="XM_040851296.1"/>
</dbReference>
<evidence type="ECO:0000313" key="2">
    <source>
        <dbReference type="EMBL" id="OJJ63996.1"/>
    </source>
</evidence>
<sequence>MLDQLPAEILLEVFRYVDKNTLINLYQLCRRFYSIIDPQLREIHRTKKFSLNTDLTLSGSVEKRTLKFIEDLVFVSTCEDDQGLDCFQESDLSSGLDENGDDGIMGTRTVHSTADTGVQLVVGEGIFIITVPGMGEGLLDGTRA</sequence>
<dbReference type="GeneID" id="63767369"/>
<dbReference type="InterPro" id="IPR036047">
    <property type="entry name" value="F-box-like_dom_sf"/>
</dbReference>
<dbReference type="Pfam" id="PF12937">
    <property type="entry name" value="F-box-like"/>
    <property type="match status" value="1"/>
</dbReference>
<dbReference type="Proteomes" id="UP000184356">
    <property type="component" value="Unassembled WGS sequence"/>
</dbReference>
<dbReference type="PROSITE" id="PS50181">
    <property type="entry name" value="FBOX"/>
    <property type="match status" value="1"/>
</dbReference>
<dbReference type="SMART" id="SM00256">
    <property type="entry name" value="FBOX"/>
    <property type="match status" value="1"/>
</dbReference>